<name>A0A2P2N072_RHIMU</name>
<proteinExistence type="predicted"/>
<sequence length="47" mass="5396">MDDHSVVRVSFRQNFVSYRVTMGYQLFDPVPDSSIVGFQFSVHATDL</sequence>
<accession>A0A2P2N072</accession>
<reference evidence="1" key="1">
    <citation type="submission" date="2018-02" db="EMBL/GenBank/DDBJ databases">
        <title>Rhizophora mucronata_Transcriptome.</title>
        <authorList>
            <person name="Meera S.P."/>
            <person name="Sreeshan A."/>
            <person name="Augustine A."/>
        </authorList>
    </citation>
    <scope>NUCLEOTIDE SEQUENCE</scope>
    <source>
        <tissue evidence="1">Leaf</tissue>
    </source>
</reference>
<organism evidence="1">
    <name type="scientific">Rhizophora mucronata</name>
    <name type="common">Asiatic mangrove</name>
    <dbReference type="NCBI Taxonomy" id="61149"/>
    <lineage>
        <taxon>Eukaryota</taxon>
        <taxon>Viridiplantae</taxon>
        <taxon>Streptophyta</taxon>
        <taxon>Embryophyta</taxon>
        <taxon>Tracheophyta</taxon>
        <taxon>Spermatophyta</taxon>
        <taxon>Magnoliopsida</taxon>
        <taxon>eudicotyledons</taxon>
        <taxon>Gunneridae</taxon>
        <taxon>Pentapetalae</taxon>
        <taxon>rosids</taxon>
        <taxon>fabids</taxon>
        <taxon>Malpighiales</taxon>
        <taxon>Rhizophoraceae</taxon>
        <taxon>Rhizophora</taxon>
    </lineage>
</organism>
<evidence type="ECO:0000313" key="1">
    <source>
        <dbReference type="EMBL" id="MBX35844.1"/>
    </source>
</evidence>
<protein>
    <submittedName>
        <fullName evidence="1">Uncharacterized protein</fullName>
    </submittedName>
</protein>
<dbReference type="AlphaFoldDB" id="A0A2P2N072"/>
<dbReference type="EMBL" id="GGEC01055360">
    <property type="protein sequence ID" value="MBX35844.1"/>
    <property type="molecule type" value="Transcribed_RNA"/>
</dbReference>